<evidence type="ECO:0000313" key="1">
    <source>
        <dbReference type="EMBL" id="ALG06838.1"/>
    </source>
</evidence>
<sequence length="85" mass="9315">MQKPSVGRIVHYVSYGTPGGEYGSCCRAAIVTDVDNYQPASPDDDIHIGHVGLAVLNPTGMFFNPTVLQDEDRKSGGTWHWPERV</sequence>
<evidence type="ECO:0000313" key="2">
    <source>
        <dbReference type="Proteomes" id="UP000063699"/>
    </source>
</evidence>
<gene>
    <name evidence="1" type="ORF">AOZ06_07755</name>
</gene>
<dbReference type="AlphaFoldDB" id="A0A0N9HXM2"/>
<name>A0A0N9HXM2_9PSEU</name>
<dbReference type="EMBL" id="CP012752">
    <property type="protein sequence ID" value="ALG06838.1"/>
    <property type="molecule type" value="Genomic_DNA"/>
</dbReference>
<organism evidence="1 2">
    <name type="scientific">Kibdelosporangium phytohabitans</name>
    <dbReference type="NCBI Taxonomy" id="860235"/>
    <lineage>
        <taxon>Bacteria</taxon>
        <taxon>Bacillati</taxon>
        <taxon>Actinomycetota</taxon>
        <taxon>Actinomycetes</taxon>
        <taxon>Pseudonocardiales</taxon>
        <taxon>Pseudonocardiaceae</taxon>
        <taxon>Kibdelosporangium</taxon>
    </lineage>
</organism>
<dbReference type="RefSeq" id="WP_054288810.1">
    <property type="nucleotide sequence ID" value="NZ_CP012752.1"/>
</dbReference>
<reference evidence="1 2" key="1">
    <citation type="submission" date="2015-07" db="EMBL/GenBank/DDBJ databases">
        <title>Genome sequencing of Kibdelosporangium phytohabitans.</title>
        <authorList>
            <person name="Qin S."/>
            <person name="Xing K."/>
        </authorList>
    </citation>
    <scope>NUCLEOTIDE SEQUENCE [LARGE SCALE GENOMIC DNA]</scope>
    <source>
        <strain evidence="1 2">KLBMP1111</strain>
    </source>
</reference>
<proteinExistence type="predicted"/>
<dbReference type="STRING" id="860235.AOZ06_07755"/>
<dbReference type="KEGG" id="kphy:AOZ06_07755"/>
<dbReference type="Proteomes" id="UP000063699">
    <property type="component" value="Chromosome"/>
</dbReference>
<dbReference type="OrthoDB" id="4563059at2"/>
<protein>
    <submittedName>
        <fullName evidence="1">Uncharacterized protein</fullName>
    </submittedName>
</protein>
<accession>A0A0N9HXM2</accession>
<keyword evidence="2" id="KW-1185">Reference proteome</keyword>